<organism evidence="1">
    <name type="scientific">Alexandrium catenella</name>
    <name type="common">Red tide dinoflagellate</name>
    <name type="synonym">Gonyaulax catenella</name>
    <dbReference type="NCBI Taxonomy" id="2925"/>
    <lineage>
        <taxon>Eukaryota</taxon>
        <taxon>Sar</taxon>
        <taxon>Alveolata</taxon>
        <taxon>Dinophyceae</taxon>
        <taxon>Gonyaulacales</taxon>
        <taxon>Pyrocystaceae</taxon>
        <taxon>Alexandrium</taxon>
    </lineage>
</organism>
<proteinExistence type="predicted"/>
<reference evidence="1" key="1">
    <citation type="submission" date="2021-01" db="EMBL/GenBank/DDBJ databases">
        <authorList>
            <person name="Corre E."/>
            <person name="Pelletier E."/>
            <person name="Niang G."/>
            <person name="Scheremetjew M."/>
            <person name="Finn R."/>
            <person name="Kale V."/>
            <person name="Holt S."/>
            <person name="Cochrane G."/>
            <person name="Meng A."/>
            <person name="Brown T."/>
            <person name="Cohen L."/>
        </authorList>
    </citation>
    <scope>NUCLEOTIDE SEQUENCE</scope>
    <source>
        <strain evidence="1">OF101</strain>
    </source>
</reference>
<name>A0A7S1RM72_ALECA</name>
<dbReference type="EMBL" id="HBGE01078840">
    <property type="protein sequence ID" value="CAD9170371.1"/>
    <property type="molecule type" value="Transcribed_RNA"/>
</dbReference>
<sequence length="362" mass="39927">MAFSQRQACLGKTACLETQSSWPGPGRASDSEAVAPLPPEEVARAEARCRALAELASLKQRVPVKVVDLAEAYDEERNEYRFHKGIDESGFPEEGEPLRYVREDKLDEKVAQPYEVLRDRVAVRKLPHTNARVLEVLELGQVVQVFEWDETWTWRKTHSKLRGGIGGLVEAWVMIRHDNLGRLLAPVGYQEDPQPTAPEEVSVSALGMAEEPAREEERGRRGGAGPEFEAVVQANAWLIRNHDELRYCISEMGVATAEPTDMVTTADGTQIMPAADILAVMGAGRAPYEVVRRPLVIARSAPTPSGKMLSAVNVGTIVDTYGMDASGLWVRVFGQFGSCPLFGPAWMLIEHTEFGTLLRAVH</sequence>
<accession>A0A7S1RM72</accession>
<gene>
    <name evidence="1" type="ORF">ACAT0790_LOCUS47140</name>
</gene>
<dbReference type="AlphaFoldDB" id="A0A7S1RM72"/>
<evidence type="ECO:0000313" key="1">
    <source>
        <dbReference type="EMBL" id="CAD9170371.1"/>
    </source>
</evidence>
<protein>
    <submittedName>
        <fullName evidence="1">Uncharacterized protein</fullName>
    </submittedName>
</protein>